<accession>A0AAV4XL62</accession>
<dbReference type="AlphaFoldDB" id="A0AAV4XL62"/>
<evidence type="ECO:0000313" key="3">
    <source>
        <dbReference type="Proteomes" id="UP001054945"/>
    </source>
</evidence>
<feature type="compositionally biased region" description="Basic and acidic residues" evidence="1">
    <location>
        <begin position="1"/>
        <end position="21"/>
    </location>
</feature>
<feature type="compositionally biased region" description="Polar residues" evidence="1">
    <location>
        <begin position="80"/>
        <end position="93"/>
    </location>
</feature>
<keyword evidence="3" id="KW-1185">Reference proteome</keyword>
<sequence>MSKDERKFDSFAEIPKDKEEDMSILETLLRAPAGSNVQNQLERGSVGDASSEPSPDLIHRASGPRNSICSDVGAEGGQNVVRSSENVQQQKPTSNKRDISKTNDSLSSIRNKKMRNCEINLNESCCQPLDLSIRGASCKTDMTSGGESSSSQKIKINTSTSSKECSGAAFISYKKSSDQRKKHVKGYLEIRIGWQYWDSCCFGGKRGIDQ</sequence>
<proteinExistence type="predicted"/>
<dbReference type="EMBL" id="BPLR01017979">
    <property type="protein sequence ID" value="GIY95916.1"/>
    <property type="molecule type" value="Genomic_DNA"/>
</dbReference>
<name>A0AAV4XL62_CAEEX</name>
<evidence type="ECO:0000256" key="1">
    <source>
        <dbReference type="SAM" id="MobiDB-lite"/>
    </source>
</evidence>
<organism evidence="2 3">
    <name type="scientific">Caerostris extrusa</name>
    <name type="common">Bark spider</name>
    <name type="synonym">Caerostris bankana</name>
    <dbReference type="NCBI Taxonomy" id="172846"/>
    <lineage>
        <taxon>Eukaryota</taxon>
        <taxon>Metazoa</taxon>
        <taxon>Ecdysozoa</taxon>
        <taxon>Arthropoda</taxon>
        <taxon>Chelicerata</taxon>
        <taxon>Arachnida</taxon>
        <taxon>Araneae</taxon>
        <taxon>Araneomorphae</taxon>
        <taxon>Entelegynae</taxon>
        <taxon>Araneoidea</taxon>
        <taxon>Araneidae</taxon>
        <taxon>Caerostris</taxon>
    </lineage>
</organism>
<comment type="caution">
    <text evidence="2">The sequence shown here is derived from an EMBL/GenBank/DDBJ whole genome shotgun (WGS) entry which is preliminary data.</text>
</comment>
<gene>
    <name evidence="2" type="ORF">CEXT_557161</name>
</gene>
<dbReference type="Proteomes" id="UP001054945">
    <property type="component" value="Unassembled WGS sequence"/>
</dbReference>
<reference evidence="2 3" key="1">
    <citation type="submission" date="2021-06" db="EMBL/GenBank/DDBJ databases">
        <title>Caerostris extrusa draft genome.</title>
        <authorList>
            <person name="Kono N."/>
            <person name="Arakawa K."/>
        </authorList>
    </citation>
    <scope>NUCLEOTIDE SEQUENCE [LARGE SCALE GENOMIC DNA]</scope>
</reference>
<evidence type="ECO:0000313" key="2">
    <source>
        <dbReference type="EMBL" id="GIY95916.1"/>
    </source>
</evidence>
<feature type="region of interest" description="Disordered" evidence="1">
    <location>
        <begin position="1"/>
        <end position="107"/>
    </location>
</feature>
<protein>
    <submittedName>
        <fullName evidence="2">Uncharacterized protein</fullName>
    </submittedName>
</protein>